<dbReference type="PANTHER" id="PTHR19846">
    <property type="entry name" value="WD40 REPEAT PROTEIN"/>
    <property type="match status" value="1"/>
</dbReference>
<accession>A0ABP0JDM3</accession>
<feature type="repeat" description="WD" evidence="3">
    <location>
        <begin position="113"/>
        <end position="146"/>
    </location>
</feature>
<feature type="domain" description="Ubiquitin-like" evidence="4">
    <location>
        <begin position="17"/>
        <end position="83"/>
    </location>
</feature>
<evidence type="ECO:0000256" key="3">
    <source>
        <dbReference type="PROSITE-ProRule" id="PRU00221"/>
    </source>
</evidence>
<dbReference type="EMBL" id="CAXAMN010005113">
    <property type="protein sequence ID" value="CAK9012508.1"/>
    <property type="molecule type" value="Genomic_DNA"/>
</dbReference>
<dbReference type="InterPro" id="IPR036322">
    <property type="entry name" value="WD40_repeat_dom_sf"/>
</dbReference>
<dbReference type="CDD" id="cd00200">
    <property type="entry name" value="WD40"/>
    <property type="match status" value="1"/>
</dbReference>
<dbReference type="InterPro" id="IPR000626">
    <property type="entry name" value="Ubiquitin-like_dom"/>
</dbReference>
<dbReference type="PROSITE" id="PS50294">
    <property type="entry name" value="WD_REPEATS_REGION"/>
    <property type="match status" value="2"/>
</dbReference>
<feature type="repeat" description="WD" evidence="3">
    <location>
        <begin position="238"/>
        <end position="279"/>
    </location>
</feature>
<keyword evidence="6" id="KW-1185">Reference proteome</keyword>
<keyword evidence="2" id="KW-0677">Repeat</keyword>
<protein>
    <recommendedName>
        <fullName evidence="4">Ubiquitin-like domain-containing protein</fullName>
    </recommendedName>
</protein>
<evidence type="ECO:0000313" key="5">
    <source>
        <dbReference type="EMBL" id="CAK9012508.1"/>
    </source>
</evidence>
<dbReference type="Pfam" id="PF00400">
    <property type="entry name" value="WD40"/>
    <property type="match status" value="4"/>
</dbReference>
<dbReference type="SUPFAM" id="SSF51004">
    <property type="entry name" value="C-terminal (heme d1) domain of cytochrome cd1-nitrite reductase"/>
    <property type="match status" value="1"/>
</dbReference>
<dbReference type="SMART" id="SM00320">
    <property type="entry name" value="WD40"/>
    <property type="match status" value="7"/>
</dbReference>
<dbReference type="InterPro" id="IPR011048">
    <property type="entry name" value="Haem_d1_sf"/>
</dbReference>
<organism evidence="5 6">
    <name type="scientific">Durusdinium trenchii</name>
    <dbReference type="NCBI Taxonomy" id="1381693"/>
    <lineage>
        <taxon>Eukaryota</taxon>
        <taxon>Sar</taxon>
        <taxon>Alveolata</taxon>
        <taxon>Dinophyceae</taxon>
        <taxon>Suessiales</taxon>
        <taxon>Symbiodiniaceae</taxon>
        <taxon>Durusdinium</taxon>
    </lineage>
</organism>
<evidence type="ECO:0000313" key="6">
    <source>
        <dbReference type="Proteomes" id="UP001642484"/>
    </source>
</evidence>
<gene>
    <name evidence="5" type="ORF">CCMP2556_LOCUS10881</name>
</gene>
<evidence type="ECO:0000256" key="2">
    <source>
        <dbReference type="ARBA" id="ARBA00022737"/>
    </source>
</evidence>
<dbReference type="InterPro" id="IPR015943">
    <property type="entry name" value="WD40/YVTN_repeat-like_dom_sf"/>
</dbReference>
<proteinExistence type="predicted"/>
<evidence type="ECO:0000259" key="4">
    <source>
        <dbReference type="PROSITE" id="PS50053"/>
    </source>
</evidence>
<dbReference type="Gene3D" id="2.130.10.10">
    <property type="entry name" value="YVTN repeat-like/Quinoprotein amine dehydrogenase"/>
    <property type="match status" value="3"/>
</dbReference>
<sequence>MSDMSWELWSICGRMAISGSHTLSLSVRNDITVRSLGLKFSDALQPQMVVAATVRVLKDGLLLPDAAQLKDAGLADGCIVELLQTAGTDVVITACNDNAARIFSLDSGQCSELRGHFGQVYACSVSPDNRHLLTASEDKSARIWEVLGDAVVEKRCLRHAGEVYSAVFSHCGNFAVTASEDNSACLWRMDGTQRWTFSHNGEVYLSTFSCDDELVLTASEDGSAALIFAETGECQSMLVGHDSAVNRAEFSPDGCLVVTASLDATGRIWNRQDGVRTYILRGSRSEVKYASFSPDSKLVFLTHANGTAEMFCSHTGICTRTLLDHIEPVYMAVSCPNCRVVALASEDARATVWNITSGQKELTLEHADAVTWISFSRCGKFIVTTSWDCTAKLWYADSGECLDTLEGHASPVIYAEFATLYL</sequence>
<dbReference type="PANTHER" id="PTHR19846:SF0">
    <property type="entry name" value="PRE-MRNA PROCESSING FACTOR 4"/>
    <property type="match status" value="1"/>
</dbReference>
<comment type="caution">
    <text evidence="5">The sequence shown here is derived from an EMBL/GenBank/DDBJ whole genome shotgun (WGS) entry which is preliminary data.</text>
</comment>
<reference evidence="5 6" key="1">
    <citation type="submission" date="2024-02" db="EMBL/GenBank/DDBJ databases">
        <authorList>
            <person name="Chen Y."/>
            <person name="Shah S."/>
            <person name="Dougan E. K."/>
            <person name="Thang M."/>
            <person name="Chan C."/>
        </authorList>
    </citation>
    <scope>NUCLEOTIDE SEQUENCE [LARGE SCALE GENOMIC DNA]</scope>
</reference>
<dbReference type="InterPro" id="IPR001680">
    <property type="entry name" value="WD40_rpt"/>
</dbReference>
<dbReference type="PROSITE" id="PS50053">
    <property type="entry name" value="UBIQUITIN_2"/>
    <property type="match status" value="1"/>
</dbReference>
<dbReference type="PROSITE" id="PS00678">
    <property type="entry name" value="WD_REPEATS_1"/>
    <property type="match status" value="1"/>
</dbReference>
<evidence type="ECO:0000256" key="1">
    <source>
        <dbReference type="ARBA" id="ARBA00022574"/>
    </source>
</evidence>
<dbReference type="SUPFAM" id="SSF50978">
    <property type="entry name" value="WD40 repeat-like"/>
    <property type="match status" value="1"/>
</dbReference>
<dbReference type="Proteomes" id="UP001642484">
    <property type="component" value="Unassembled WGS sequence"/>
</dbReference>
<dbReference type="InterPro" id="IPR019775">
    <property type="entry name" value="WD40_repeat_CS"/>
</dbReference>
<keyword evidence="1 3" id="KW-0853">WD repeat</keyword>
<name>A0ABP0JDM3_9DINO</name>
<feature type="repeat" description="WD" evidence="3">
    <location>
        <begin position="363"/>
        <end position="404"/>
    </location>
</feature>
<dbReference type="PROSITE" id="PS50231">
    <property type="entry name" value="RICIN_B_LECTIN"/>
    <property type="match status" value="1"/>
</dbReference>
<dbReference type="PROSITE" id="PS50082">
    <property type="entry name" value="WD_REPEATS_2"/>
    <property type="match status" value="3"/>
</dbReference>